<dbReference type="AlphaFoldDB" id="A0A395J0F2"/>
<feature type="transmembrane region" description="Helical" evidence="2">
    <location>
        <begin position="71"/>
        <end position="90"/>
    </location>
</feature>
<dbReference type="InterPro" id="IPR052337">
    <property type="entry name" value="SAT4-like"/>
</dbReference>
<dbReference type="Proteomes" id="UP000249056">
    <property type="component" value="Unassembled WGS sequence"/>
</dbReference>
<evidence type="ECO:0000256" key="2">
    <source>
        <dbReference type="SAM" id="Phobius"/>
    </source>
</evidence>
<comment type="caution">
    <text evidence="3">The sequence shown here is derived from an EMBL/GenBank/DDBJ whole genome shotgun (WGS) entry which is preliminary data.</text>
</comment>
<evidence type="ECO:0000313" key="3">
    <source>
        <dbReference type="EMBL" id="RAL65548.1"/>
    </source>
</evidence>
<keyword evidence="2" id="KW-0472">Membrane</keyword>
<keyword evidence="2" id="KW-0812">Transmembrane</keyword>
<accession>A0A395J0F2</accession>
<feature type="transmembrane region" description="Helical" evidence="2">
    <location>
        <begin position="40"/>
        <end position="59"/>
    </location>
</feature>
<evidence type="ECO:0000313" key="4">
    <source>
        <dbReference type="Proteomes" id="UP000249056"/>
    </source>
</evidence>
<name>A0A395J0F2_9HELO</name>
<evidence type="ECO:0008006" key="5">
    <source>
        <dbReference type="Google" id="ProtNLM"/>
    </source>
</evidence>
<dbReference type="PANTHER" id="PTHR33048:SF47">
    <property type="entry name" value="INTEGRAL MEMBRANE PROTEIN-RELATED"/>
    <property type="match status" value="1"/>
</dbReference>
<dbReference type="OrthoDB" id="444631at2759"/>
<protein>
    <recommendedName>
        <fullName evidence="5">Integral membrane protein</fullName>
    </recommendedName>
</protein>
<reference evidence="3 4" key="1">
    <citation type="submission" date="2018-06" db="EMBL/GenBank/DDBJ databases">
        <title>Genome Sequence of the Brown Rot Fungal Pathogen Monilinia fructigena.</title>
        <authorList>
            <person name="Landi L."/>
            <person name="De Miccolis Angelini R.M."/>
            <person name="Pollastro S."/>
            <person name="Abate D."/>
            <person name="Faretra F."/>
            <person name="Romanazzi G."/>
        </authorList>
    </citation>
    <scope>NUCLEOTIDE SEQUENCE [LARGE SCALE GENOMIC DNA]</scope>
    <source>
        <strain evidence="3 4">Mfrg269</strain>
    </source>
</reference>
<feature type="transmembrane region" description="Helical" evidence="2">
    <location>
        <begin position="110"/>
        <end position="128"/>
    </location>
</feature>
<gene>
    <name evidence="3" type="ORF">DID88_005222</name>
</gene>
<sequence length="274" mass="30394">MTGLSPSQVEELLQGPALNPPPGVTPNFDNPYTLLPAADAVKIVTTVLATLAIFIRIYTKWRVIRVVHLEDYIAVAAWGGYVVFVVTTGFDPNVFGRHQWDIRLKNFQTFLYGVHSIHGATIYLIETVKKRRRGVLTSMMCIPSYVELGADGIITSCLPTLPKFFKTMAQIPRVAKIGASLSSIFKSSTPSKRASETTNRYSWNQGRNEPSILRVDRRGMENYSVLDGSQDQHDAFSTTSLGNVPMAKETGNGRDNLEMVPVDEEMGILKSVRI</sequence>
<dbReference type="PANTHER" id="PTHR33048">
    <property type="entry name" value="PTH11-LIKE INTEGRAL MEMBRANE PROTEIN (AFU_ORTHOLOGUE AFUA_5G11245)"/>
    <property type="match status" value="1"/>
</dbReference>
<evidence type="ECO:0000256" key="1">
    <source>
        <dbReference type="SAM" id="MobiDB-lite"/>
    </source>
</evidence>
<keyword evidence="4" id="KW-1185">Reference proteome</keyword>
<feature type="region of interest" description="Disordered" evidence="1">
    <location>
        <begin position="236"/>
        <end position="256"/>
    </location>
</feature>
<keyword evidence="2" id="KW-1133">Transmembrane helix</keyword>
<dbReference type="EMBL" id="QKRW01000009">
    <property type="protein sequence ID" value="RAL65548.1"/>
    <property type="molecule type" value="Genomic_DNA"/>
</dbReference>
<proteinExistence type="predicted"/>
<organism evidence="3 4">
    <name type="scientific">Monilinia fructigena</name>
    <dbReference type="NCBI Taxonomy" id="38457"/>
    <lineage>
        <taxon>Eukaryota</taxon>
        <taxon>Fungi</taxon>
        <taxon>Dikarya</taxon>
        <taxon>Ascomycota</taxon>
        <taxon>Pezizomycotina</taxon>
        <taxon>Leotiomycetes</taxon>
        <taxon>Helotiales</taxon>
        <taxon>Sclerotiniaceae</taxon>
        <taxon>Monilinia</taxon>
    </lineage>
</organism>